<feature type="region of interest" description="Disordered" evidence="2">
    <location>
        <begin position="2550"/>
        <end position="2779"/>
    </location>
</feature>
<sequence>MESWTSDRIMSTQHHQPPFNAALGRFTNGDVGRDGEHGLPEGVASIPGAAITPRVLGSPAIMDHPQFSSAAFSDTAASTVTLPTPTQQYPQPSFGRKTLTLLSGNRITSSSASTGNTNSTSPSISSIATFSNPRGNLYGSSSTITSAQSRGTGVSVANHKTSASIHSTSRGLNAAQPASIDTQSGPAPYSHSLSFTPATASPRYNHSSAGSMVINHADRAGTGYGVTPVSRSIPISSSTATRSDTASERYFITVVPPPDFPSDSGAARRGTLVPLYPSLSSQLYAIARELSLPSIGGIALYLLDDGEGNPGPRVGDRSWNGLWKRHFEQEEAERMAVQAHRDAQVDEVRRIAARSDASWASRLSKRPAVPRADVSSTGPRSVEANSTAPQTSVSTSTSPTHRSKSTDEEEEHLADVPADSGNQIYADADETGLSSGLSASGAEFDGAGASYDTMSHDTTGSRASNQAGFHRQPSSVSTRRNVNGAGGFKSESSESAVSQDGRNVLVNAASRVPRQSAYRGGPTTRSNNNYGPDFPGPEQFSPGSNGLPIESHHSSLSFMNQALQGSTELPNTGAPSPHSPRASLYHAQSQARLYHSMSGSIQSLVPPAMSMLAAGTGLRLPIVARFEWTVERSRPAAGWWDVWCERERARIGQNASGVGSGRWTGGGGSQIYGQQPPPHLSTISREAGPRPEHMLVGDTPVAYPMSMSNGGSTADEPLPAMFSRSAAQQTGLVPSSDSSQAPRTPDVVLARRDTEAELGLSRGPHETSSNLGMLQHAPHSAPPANTAIGGAAVAAASLAAAAGAGEALNRAVHHQEEVRADAAFAVAEARAEPETPLRHPDHDEDDGWGRNRAVSDAPSSSATVVPSNWRSPCTRGFQQTAFVFPPTPPSHLAAEKVSPVEEGTDVPAEEQEEDEDEEEAVVESREVDAALPEVHAQLASDDAQEPAEVSGASTLTPSAALELALDQSVDSEVLPEHESPVPPTELPLVEPVDSEALRGEETHDFADELGLEPVVHSEWLPDEDTRVDSTELAHEPEVHSEALPEEETRDISAEVAPHQLIHSEALSDDETRIEDMIESEVQSMDALHDDYHDDLVLSGGDQDEVGGEPESVAETEPIHNHFLVAQEDLHPQSQEVAFENDSHDAPIEAAQVLAGREIEEPVADFEQRGPEPESSRPEHISIVEPESHDYPNGSYASQFAFASPIPETEPLSRNLSISSESRPRSADSDRELVLKQRQQAREAVRLQLQREQENAQSISLQRGTPPLHADLTAEVVLTPSEEIPEMLHQGQTRESEDAVDQHVDDVEAAFREMQAQPEDSQLATMPLVLAAHDVLGPPPVSATAEDAFQQNLIPGGAVASVNASAVDDTEILAVQPPLPTHSFEVGDVVPFRDIDLYAEGAHAAEVSDVQAHTRSAVAEHFDEEGASELAYEQDAASELSHGVVPPTVEIMPSVAQEQRPIPDHAPEQYEGHPGAEIIAGTSGLAFEPPQDMDLTPRTEAKEHIIMSGWTVEPVSSALPPPPLPPRDVSTDEEAEFNSTRFSGSSQRPRREPPPPPPRRALPQASPRFVAPTMSSPQMMASPLGEILQDQNSLPAMPRSSLPSDVSEDFFASSDQAPIDVLPAHYPVNSNSALVAGPGAESGEERLERQRDETLAALEGNEEAEGVATAGETPTLLMQHVMGLVSSTGQPTDETGENKSDSSAMSEEEEALEVAKKEQRREAAALDASEPLTMPVFAPELALSAAAAPSSETDSASDRAVPTADNTADTAGADQSAFSASDESSLPPIPPVSDRISALVRRPVSIQSVQSSDSVSTLRAIEHEAPMAALSEDFQTEGASTPRALEEEPRAVPPPPVPPRSPFVPEQQVEEVFAPEQERALPPPPPARLPPSVPPKPEDDMLAQLALQSQRPVPPPPIQTDRQPRPYLRDDEDADSDSSGASTPIREDPNEDEAAADARRTAAIAARLAARNQERAWLSRPTRKLFGFGFGRKRSPFPTEQDQTRASSGGQDEDDSSSEEEGDEEEVEEEPEVQVGQAVDEVAVKEPDSSNDQPQDLPVETDAASEGASRSDVPTELVAHTMTESEPVQTDAQSKLAETTVDQPAVSGIEEQDSTPTMPTVEWEPTHSAAENVIATDLSTAQRGQSATPIEPTADATPAPPTRSPPAPPPKEYISEVEMADKGEVAPEAKSEVTALPVDQVGLHDESIEDADGAFEEDEDSSTDAEEAQTIVDDEDLVRRDAAILSRLEARNKQRGWMFRPSHLLNFGGLGRKRSAPLFGSSAGQERGGADEDDSSSDDDNVGKDEAFGAEEGVEEADQSVADPAVGHQDSTEVLAEPAPTDAVHNRQPSELSVSDLAESEYSEARAGTDDHMTQDEPLASEPSLPLLSEDLQQEEDGQDHGRQESADQSDDGFVAHNRLLRASQVPQDAFLDEEHDDNTFVYSHSRVSTQDEGSEEDRDDNDDHEHEAGGETINIDHAFEGVRLPGGYVPMNDFIDEADDQDYHDGDRTADADRRPFSVSEGREGDQASAMSSSHDDAFSLEHGVVPRAARESTLSLSPQMRSRPLSGVERESIFGDDDGNGQVYLEVPSESDHAWTPSGSSANTPFEFDEYSTPAGEMEDDPFEEHAGDDDYNDDDDDDQGDDGAREGHQRTPQLGDATFSAAPTDPATLAPADAAPAFDQASLPNESRYTNHSQDSSFSLSGDQGVPMAAQHLPDEMDDDEGDEPHWTQVLQQSRFSASSAGHFDSATSQRSQSVATGPFSSFDTAHTSPSSEPQYR</sequence>
<feature type="compositionally biased region" description="Acidic residues" evidence="2">
    <location>
        <begin position="2307"/>
        <end position="2317"/>
    </location>
</feature>
<feature type="region of interest" description="Disordered" evidence="2">
    <location>
        <begin position="141"/>
        <end position="194"/>
    </location>
</feature>
<feature type="region of interest" description="Disordered" evidence="2">
    <location>
        <begin position="1092"/>
        <end position="1113"/>
    </location>
</feature>
<feature type="compositionally biased region" description="Low complexity" evidence="2">
    <location>
        <begin position="1762"/>
        <end position="1773"/>
    </location>
</feature>
<feature type="compositionally biased region" description="Basic and acidic residues" evidence="2">
    <location>
        <begin position="1165"/>
        <end position="1189"/>
    </location>
</feature>
<feature type="compositionally biased region" description="Polar residues" evidence="2">
    <location>
        <begin position="2136"/>
        <end position="2145"/>
    </location>
</feature>
<feature type="compositionally biased region" description="Polar residues" evidence="2">
    <location>
        <begin position="857"/>
        <end position="871"/>
    </location>
</feature>
<evidence type="ECO:0000313" key="3">
    <source>
        <dbReference type="EMBL" id="CAD6920752.1"/>
    </source>
</evidence>
<feature type="region of interest" description="Disordered" evidence="2">
    <location>
        <begin position="2266"/>
        <end position="2476"/>
    </location>
</feature>
<dbReference type="PANTHER" id="PTHR13037">
    <property type="entry name" value="FORMIN"/>
    <property type="match status" value="1"/>
</dbReference>
<feature type="region of interest" description="Disordered" evidence="2">
    <location>
        <begin position="1970"/>
        <end position="2233"/>
    </location>
</feature>
<feature type="compositionally biased region" description="Polar residues" evidence="2">
    <location>
        <begin position="1"/>
        <end position="15"/>
    </location>
</feature>
<evidence type="ECO:0000256" key="2">
    <source>
        <dbReference type="SAM" id="MobiDB-lite"/>
    </source>
</evidence>
<dbReference type="PANTHER" id="PTHR13037:SF24">
    <property type="entry name" value="POLYCOMB PROTEIN PCL-RELATED"/>
    <property type="match status" value="1"/>
</dbReference>
<feature type="region of interest" description="Disordered" evidence="2">
    <location>
        <begin position="566"/>
        <end position="586"/>
    </location>
</feature>
<feature type="region of interest" description="Disordered" evidence="2">
    <location>
        <begin position="2492"/>
        <end position="2537"/>
    </location>
</feature>
<feature type="region of interest" description="Disordered" evidence="2">
    <location>
        <begin position="1129"/>
        <end position="1237"/>
    </location>
</feature>
<feature type="compositionally biased region" description="Basic and acidic residues" evidence="2">
    <location>
        <begin position="1221"/>
        <end position="1237"/>
    </location>
</feature>
<feature type="compositionally biased region" description="Polar residues" evidence="2">
    <location>
        <begin position="452"/>
        <end position="481"/>
    </location>
</feature>
<feature type="compositionally biased region" description="Low complexity" evidence="2">
    <location>
        <begin position="386"/>
        <end position="400"/>
    </location>
</feature>
<feature type="compositionally biased region" description="Basic and acidic residues" evidence="2">
    <location>
        <begin position="1023"/>
        <end position="1042"/>
    </location>
</feature>
<feature type="compositionally biased region" description="Polar residues" evidence="2">
    <location>
        <begin position="374"/>
        <end position="385"/>
    </location>
</feature>
<name>A0ABN7IU16_9BASI</name>
<feature type="region of interest" description="Disordered" evidence="2">
    <location>
        <begin position="727"/>
        <end position="746"/>
    </location>
</feature>
<evidence type="ECO:0000313" key="4">
    <source>
        <dbReference type="Proteomes" id="UP000836402"/>
    </source>
</evidence>
<feature type="compositionally biased region" description="Acidic residues" evidence="2">
    <location>
        <begin position="1101"/>
        <end position="1113"/>
    </location>
</feature>
<feature type="region of interest" description="Disordered" evidence="2">
    <location>
        <begin position="888"/>
        <end position="920"/>
    </location>
</feature>
<feature type="compositionally biased region" description="Low complexity" evidence="2">
    <location>
        <begin position="1737"/>
        <end position="1751"/>
    </location>
</feature>
<feature type="compositionally biased region" description="Pro residues" evidence="2">
    <location>
        <begin position="2157"/>
        <end position="2170"/>
    </location>
</feature>
<organism evidence="3 4">
    <name type="scientific">Tilletia caries</name>
    <name type="common">wheat bunt fungus</name>
    <dbReference type="NCBI Taxonomy" id="13290"/>
    <lineage>
        <taxon>Eukaryota</taxon>
        <taxon>Fungi</taxon>
        <taxon>Dikarya</taxon>
        <taxon>Basidiomycota</taxon>
        <taxon>Ustilaginomycotina</taxon>
        <taxon>Exobasidiomycetes</taxon>
        <taxon>Tilletiales</taxon>
        <taxon>Tilletiaceae</taxon>
        <taxon>Tilletia</taxon>
    </lineage>
</organism>
<keyword evidence="1" id="KW-0945">Host-virus interaction</keyword>
<feature type="compositionally biased region" description="Acidic residues" evidence="2">
    <location>
        <begin position="902"/>
        <end position="920"/>
    </location>
</feature>
<dbReference type="EMBL" id="CAJHJG010002520">
    <property type="protein sequence ID" value="CAD6920752.1"/>
    <property type="molecule type" value="Genomic_DNA"/>
</dbReference>
<feature type="compositionally biased region" description="Polar residues" evidence="2">
    <location>
        <begin position="2684"/>
        <end position="2704"/>
    </location>
</feature>
<feature type="compositionally biased region" description="Low complexity" evidence="2">
    <location>
        <begin position="2146"/>
        <end position="2156"/>
    </location>
</feature>
<feature type="compositionally biased region" description="Polar residues" evidence="2">
    <location>
        <begin position="179"/>
        <end position="194"/>
    </location>
</feature>
<feature type="compositionally biased region" description="Basic and acidic residues" evidence="2">
    <location>
        <begin position="2178"/>
        <end position="2190"/>
    </location>
</feature>
<dbReference type="Proteomes" id="UP000836402">
    <property type="component" value="Unassembled WGS sequence"/>
</dbReference>
<feature type="compositionally biased region" description="Low complexity" evidence="2">
    <location>
        <begin position="2375"/>
        <end position="2390"/>
    </location>
</feature>
<feature type="region of interest" description="Disordered" evidence="2">
    <location>
        <begin position="1512"/>
        <end position="1578"/>
    </location>
</feature>
<feature type="compositionally biased region" description="Acidic residues" evidence="2">
    <location>
        <begin position="2010"/>
        <end position="2031"/>
    </location>
</feature>
<reference evidence="3" key="1">
    <citation type="submission" date="2020-10" db="EMBL/GenBank/DDBJ databases">
        <authorList>
            <person name="Sedaghatjoo S."/>
        </authorList>
    </citation>
    <scope>NUCLEOTIDE SEQUENCE</scope>
    <source>
        <strain evidence="3">AZH3</strain>
    </source>
</reference>
<feature type="compositionally biased region" description="Basic and acidic residues" evidence="2">
    <location>
        <begin position="2362"/>
        <end position="2374"/>
    </location>
</feature>
<feature type="compositionally biased region" description="Polar residues" evidence="2">
    <location>
        <begin position="2731"/>
        <end position="2779"/>
    </location>
</feature>
<feature type="region of interest" description="Disordered" evidence="2">
    <location>
        <begin position="359"/>
        <end position="423"/>
    </location>
</feature>
<feature type="compositionally biased region" description="Basic and acidic residues" evidence="2">
    <location>
        <begin position="2501"/>
        <end position="2526"/>
    </location>
</feature>
<feature type="compositionally biased region" description="Polar residues" evidence="2">
    <location>
        <begin position="727"/>
        <end position="742"/>
    </location>
</feature>
<feature type="region of interest" description="Disordered" evidence="2">
    <location>
        <begin position="1"/>
        <end position="21"/>
    </location>
</feature>
<feature type="compositionally biased region" description="Polar residues" evidence="2">
    <location>
        <begin position="2440"/>
        <end position="2450"/>
    </location>
</feature>
<comment type="caution">
    <text evidence="3">The sequence shown here is derived from an EMBL/GenBank/DDBJ whole genome shotgun (WGS) entry which is preliminary data.</text>
</comment>
<feature type="compositionally biased region" description="Polar residues" evidence="2">
    <location>
        <begin position="158"/>
        <end position="171"/>
    </location>
</feature>
<feature type="compositionally biased region" description="Polar residues" evidence="2">
    <location>
        <begin position="141"/>
        <end position="152"/>
    </location>
</feature>
<feature type="region of interest" description="Disordered" evidence="2">
    <location>
        <begin position="1017"/>
        <end position="1049"/>
    </location>
</feature>
<feature type="compositionally biased region" description="Pro residues" evidence="2">
    <location>
        <begin position="1880"/>
        <end position="1894"/>
    </location>
</feature>
<feature type="compositionally biased region" description="Acidic residues" evidence="2">
    <location>
        <begin position="2618"/>
        <end position="2643"/>
    </location>
</feature>
<feature type="region of interest" description="Disordered" evidence="2">
    <location>
        <begin position="1682"/>
        <end position="1793"/>
    </location>
</feature>
<feature type="compositionally biased region" description="Acidic residues" evidence="2">
    <location>
        <begin position="2206"/>
        <end position="2233"/>
    </location>
</feature>
<feature type="compositionally biased region" description="Low complexity" evidence="2">
    <location>
        <begin position="2663"/>
        <end position="2679"/>
    </location>
</feature>
<feature type="compositionally biased region" description="Polar residues" evidence="2">
    <location>
        <begin position="1211"/>
        <end position="1220"/>
    </location>
</feature>
<proteinExistence type="predicted"/>
<feature type="region of interest" description="Disordered" evidence="2">
    <location>
        <begin position="1824"/>
        <end position="1958"/>
    </location>
</feature>
<feature type="compositionally biased region" description="Pro residues" evidence="2">
    <location>
        <begin position="1850"/>
        <end position="1861"/>
    </location>
</feature>
<protein>
    <submittedName>
        <fullName evidence="3">Uncharacterized protein</fullName>
    </submittedName>
</protein>
<feature type="region of interest" description="Disordered" evidence="2">
    <location>
        <begin position="107"/>
        <end position="128"/>
    </location>
</feature>
<feature type="region of interest" description="Disordered" evidence="2">
    <location>
        <begin position="448"/>
        <end position="552"/>
    </location>
</feature>
<feature type="compositionally biased region" description="Acidic residues" evidence="2">
    <location>
        <begin position="2290"/>
        <end position="2299"/>
    </location>
</feature>
<feature type="compositionally biased region" description="Polar residues" evidence="2">
    <location>
        <begin position="2081"/>
        <end position="2101"/>
    </location>
</feature>
<keyword evidence="4" id="KW-1185">Reference proteome</keyword>
<feature type="compositionally biased region" description="Basic and acidic residues" evidence="2">
    <location>
        <begin position="1712"/>
        <end position="1723"/>
    </location>
</feature>
<evidence type="ECO:0000256" key="1">
    <source>
        <dbReference type="ARBA" id="ARBA00022581"/>
    </source>
</evidence>
<feature type="region of interest" description="Disordered" evidence="2">
    <location>
        <begin position="829"/>
        <end position="871"/>
    </location>
</feature>
<feature type="compositionally biased region" description="Basic and acidic residues" evidence="2">
    <location>
        <begin position="829"/>
        <end position="842"/>
    </location>
</feature>
<gene>
    <name evidence="3" type="ORF">JKIAZH3_G3849</name>
</gene>
<accession>A0ABN7IU16</accession>